<proteinExistence type="predicted"/>
<dbReference type="STRING" id="272123.Anacy_0740"/>
<dbReference type="Pfam" id="PF05860">
    <property type="entry name" value="TPS"/>
    <property type="match status" value="1"/>
</dbReference>
<evidence type="ECO:0000313" key="2">
    <source>
        <dbReference type="EMBL" id="AFZ56324.1"/>
    </source>
</evidence>
<evidence type="ECO:0000313" key="3">
    <source>
        <dbReference type="Proteomes" id="UP000010474"/>
    </source>
</evidence>
<gene>
    <name evidence="2" type="ordered locus">Anacy_0740</name>
</gene>
<dbReference type="eggNOG" id="COG3210">
    <property type="taxonomic scope" value="Bacteria"/>
</dbReference>
<dbReference type="SMART" id="SM00912">
    <property type="entry name" value="Haemagg_act"/>
    <property type="match status" value="1"/>
</dbReference>
<dbReference type="Gene3D" id="2.160.20.10">
    <property type="entry name" value="Single-stranded right-handed beta-helix, Pectin lyase-like"/>
    <property type="match status" value="2"/>
</dbReference>
<dbReference type="EMBL" id="CP003659">
    <property type="protein sequence ID" value="AFZ56324.1"/>
    <property type="molecule type" value="Genomic_DNA"/>
</dbReference>
<dbReference type="NCBIfam" id="TIGR01901">
    <property type="entry name" value="adhes_NPXG"/>
    <property type="match status" value="1"/>
</dbReference>
<dbReference type="SUPFAM" id="SSF51126">
    <property type="entry name" value="Pectin lyase-like"/>
    <property type="match status" value="3"/>
</dbReference>
<dbReference type="HOGENOM" id="CLU_001325_0_0_3"/>
<evidence type="ECO:0000259" key="1">
    <source>
        <dbReference type="SMART" id="SM00912"/>
    </source>
</evidence>
<protein>
    <submittedName>
        <fullName evidence="2">Filamentous hemagglutinin family outer membrane protein</fullName>
    </submittedName>
</protein>
<dbReference type="PATRIC" id="fig|272123.3.peg.811"/>
<dbReference type="InterPro" id="IPR012334">
    <property type="entry name" value="Pectin_lyas_fold"/>
</dbReference>
<dbReference type="Proteomes" id="UP000010474">
    <property type="component" value="Chromosome"/>
</dbReference>
<sequence length="829" mass="85760">MKLTFVGFGFIGAILICTIYNNDVQAQVIPDGTLNTSVSGSSNYTITNGSRDGNNLFHSFSQFSVPSNGSASFDNAADIQNIFSRVTGGNVSNIDGLISAQGSANLFLINPTGIIFGKNASLNIGGSFIATTANSIKFADGTEFRTNNLDTSPLLTMSVPIGLQMGQNSGTITIKNIGHRLIEGNNVPLEIGNTPSGLQVPVGKTLALLGGEIILDGGILNASTGRIELGSAVDGTINLSTASPEWNFDYENIQKYGDMRFSSQALVNTSGLPGGSIHLQGRNISINQGSAILSINQGNQLAGKIQVDATDSLTMQAVGNYGFAQSLVATNAIAGTGGNVIITASQLLLEDGAKINAHTFAEGIAGNIFVQADTIQLIGFSPLKPSTTRSGIMSETYGRGRAGDIQVTTRQIKMQDGGSITGASFGTGSTGNVSVNAADFIELQGETPISFSSSLIGTVSFNRGNGGEVTVNTSQLSIRKGAGVSASTLGQGNAGTLRVNVSQKISVSGVSEASGKVAGVSASATVLPLSFQKAFGLSALPTGNSGNLIVNTPHLEITDGGEVRVNHQGVGNAGSLYINAENINLNRSGKILANTNSGQGGGINLQADTLILRRGSNITGTAGNMGNGGNISINSPIILGLEDSDIVANAFQGQGGNIQINTQSIFGLKYRDRLTPENDITASSQFGVSGTVQVNTVGVDPNAGLVELPANATDPSQQIASGCSNNTGSSFVTTGRGGIPQNPNQEVRSNVYDGLRLRTWSDIRDISAYRKTGEIAAQTSPSPEKLLQATSWHRNSRGKVELVAATYPTQAQQLLTCAVIYKTLHYAPN</sequence>
<dbReference type="AlphaFoldDB" id="K9ZC71"/>
<dbReference type="KEGG" id="acy:Anacy_0740"/>
<name>K9ZC71_ANACC</name>
<organism evidence="2 3">
    <name type="scientific">Anabaena cylindrica (strain ATCC 27899 / PCC 7122)</name>
    <dbReference type="NCBI Taxonomy" id="272123"/>
    <lineage>
        <taxon>Bacteria</taxon>
        <taxon>Bacillati</taxon>
        <taxon>Cyanobacteriota</taxon>
        <taxon>Cyanophyceae</taxon>
        <taxon>Nostocales</taxon>
        <taxon>Nostocaceae</taxon>
        <taxon>Anabaena</taxon>
    </lineage>
</organism>
<dbReference type="OrthoDB" id="524079at2"/>
<dbReference type="InterPro" id="IPR008638">
    <property type="entry name" value="FhaB/CdiA-like_TPS"/>
</dbReference>
<accession>K9ZC71</accession>
<reference evidence="3" key="1">
    <citation type="journal article" date="2013" name="Proc. Natl. Acad. Sci. U.S.A.">
        <title>Improving the coverage of the cyanobacterial phylum using diversity-driven genome sequencing.</title>
        <authorList>
            <person name="Shih P.M."/>
            <person name="Wu D."/>
            <person name="Latifi A."/>
            <person name="Axen S.D."/>
            <person name="Fewer D.P."/>
            <person name="Talla E."/>
            <person name="Calteau A."/>
            <person name="Cai F."/>
            <person name="Tandeau de Marsac N."/>
            <person name="Rippka R."/>
            <person name="Herdman M."/>
            <person name="Sivonen K."/>
            <person name="Coursin T."/>
            <person name="Laurent T."/>
            <person name="Goodwin L."/>
            <person name="Nolan M."/>
            <person name="Davenport K.W."/>
            <person name="Han C.S."/>
            <person name="Rubin E.M."/>
            <person name="Eisen J.A."/>
            <person name="Woyke T."/>
            <person name="Gugger M."/>
            <person name="Kerfeld C.A."/>
        </authorList>
    </citation>
    <scope>NUCLEOTIDE SEQUENCE [LARGE SCALE GENOMIC DNA]</scope>
    <source>
        <strain evidence="3">ATCC 27899 / PCC 7122</strain>
    </source>
</reference>
<keyword evidence="3" id="KW-1185">Reference proteome</keyword>
<feature type="domain" description="Filamentous haemagglutinin FhaB/tRNA nuclease CdiA-like TPS" evidence="1">
    <location>
        <begin position="29"/>
        <end position="139"/>
    </location>
</feature>
<dbReference type="InterPro" id="IPR011050">
    <property type="entry name" value="Pectin_lyase_fold/virulence"/>
</dbReference>
<dbReference type="RefSeq" id="WP_015212977.1">
    <property type="nucleotide sequence ID" value="NC_019771.1"/>
</dbReference>